<keyword evidence="2" id="KW-0119">Carbohydrate metabolism</keyword>
<dbReference type="InterPro" id="IPR046342">
    <property type="entry name" value="CBS_dom_sf"/>
</dbReference>
<dbReference type="SUPFAM" id="SSF54631">
    <property type="entry name" value="CBS-domain pair"/>
    <property type="match status" value="1"/>
</dbReference>
<dbReference type="Pfam" id="PF08666">
    <property type="entry name" value="SAF"/>
    <property type="match status" value="1"/>
</dbReference>
<comment type="caution">
    <text evidence="6">The sequence shown here is derived from an EMBL/GenBank/DDBJ whole genome shotgun (WGS) entry which is preliminary data.</text>
</comment>
<dbReference type="GO" id="GO:0016051">
    <property type="term" value="P:carbohydrate biosynthetic process"/>
    <property type="evidence" value="ECO:0007669"/>
    <property type="project" value="InterPro"/>
</dbReference>
<dbReference type="InterPro" id="IPR013974">
    <property type="entry name" value="SAF"/>
</dbReference>
<dbReference type="InterPro" id="IPR013785">
    <property type="entry name" value="Aldolase_TIM"/>
</dbReference>
<dbReference type="Pfam" id="PF03102">
    <property type="entry name" value="NeuB"/>
    <property type="match status" value="1"/>
</dbReference>
<dbReference type="GO" id="GO:0047444">
    <property type="term" value="F:N-acylneuraminate-9-phosphate synthase activity"/>
    <property type="evidence" value="ECO:0007669"/>
    <property type="project" value="TreeGrafter"/>
</dbReference>
<dbReference type="Gene3D" id="3.20.20.150">
    <property type="entry name" value="Divalent-metal-dependent TIM barrel enzymes"/>
    <property type="match status" value="1"/>
</dbReference>
<evidence type="ECO:0000259" key="4">
    <source>
        <dbReference type="PROSITE" id="PS50844"/>
    </source>
</evidence>
<feature type="domain" description="CBS" evidence="5">
    <location>
        <begin position="3"/>
        <end position="63"/>
    </location>
</feature>
<dbReference type="Gene3D" id="3.10.580.10">
    <property type="entry name" value="CBS-domain"/>
    <property type="match status" value="1"/>
</dbReference>
<protein>
    <submittedName>
        <fullName evidence="6">N-acetylneuraminate synthase</fullName>
    </submittedName>
</protein>
<dbReference type="SUPFAM" id="SSF51658">
    <property type="entry name" value="Xylose isomerase-like"/>
    <property type="match status" value="1"/>
</dbReference>
<dbReference type="OrthoDB" id="9814210at2"/>
<accession>A0A2T0UZ88</accession>
<organism evidence="6 7">
    <name type="scientific">Knoellia remsis</name>
    <dbReference type="NCBI Taxonomy" id="407159"/>
    <lineage>
        <taxon>Bacteria</taxon>
        <taxon>Bacillati</taxon>
        <taxon>Actinomycetota</taxon>
        <taxon>Actinomycetes</taxon>
        <taxon>Micrococcales</taxon>
        <taxon>Intrasporangiaceae</taxon>
        <taxon>Knoellia</taxon>
    </lineage>
</organism>
<dbReference type="Proteomes" id="UP000237822">
    <property type="component" value="Unassembled WGS sequence"/>
</dbReference>
<reference evidence="6 7" key="1">
    <citation type="submission" date="2018-03" db="EMBL/GenBank/DDBJ databases">
        <title>Genomic Encyclopedia of Archaeal and Bacterial Type Strains, Phase II (KMG-II): from individual species to whole genera.</title>
        <authorList>
            <person name="Goeker M."/>
        </authorList>
    </citation>
    <scope>NUCLEOTIDE SEQUENCE [LARGE SCALE GENOMIC DNA]</scope>
    <source>
        <strain evidence="6 7">ATCC BAA-1496</strain>
    </source>
</reference>
<dbReference type="InterPro" id="IPR057736">
    <property type="entry name" value="SAF_PseI/NeuA/NeuB"/>
</dbReference>
<dbReference type="InterPro" id="IPR036732">
    <property type="entry name" value="AFP_Neu5c_C_sf"/>
</dbReference>
<keyword evidence="1 3" id="KW-0129">CBS domain</keyword>
<dbReference type="SMART" id="SM00858">
    <property type="entry name" value="SAF"/>
    <property type="match status" value="1"/>
</dbReference>
<keyword evidence="7" id="KW-1185">Reference proteome</keyword>
<dbReference type="InterPro" id="IPR000644">
    <property type="entry name" value="CBS_dom"/>
</dbReference>
<evidence type="ECO:0000313" key="7">
    <source>
        <dbReference type="Proteomes" id="UP000237822"/>
    </source>
</evidence>
<evidence type="ECO:0000256" key="1">
    <source>
        <dbReference type="ARBA" id="ARBA00023122"/>
    </source>
</evidence>
<dbReference type="AlphaFoldDB" id="A0A2T0UZ88"/>
<dbReference type="PANTHER" id="PTHR42966">
    <property type="entry name" value="N-ACETYLNEURAMINATE SYNTHASE"/>
    <property type="match status" value="1"/>
</dbReference>
<dbReference type="Gene3D" id="3.20.20.70">
    <property type="entry name" value="Aldolase class I"/>
    <property type="match status" value="1"/>
</dbReference>
<dbReference type="Gene3D" id="3.90.1210.10">
    <property type="entry name" value="Antifreeze-like/N-acetylneuraminic acid synthase C-terminal domain"/>
    <property type="match status" value="1"/>
</dbReference>
<dbReference type="SUPFAM" id="SSF51269">
    <property type="entry name" value="AFP III-like domain"/>
    <property type="match status" value="1"/>
</dbReference>
<sequence length="747" mass="81690">MIIERSLAPYVVNGDDSVLHALERISANKARIVFCVSEHGRFIGAISDGDFRRWVARQSPIDLTVACSEVANRDAVTMPADSTPAAIRARFTTAIDHIPLIDEHGHLTGVAINRSDALSIGRHTVGPGHRSLLIAEIGINHNGSVDLAKRLVDLAKGSGADVVKFQLRDMEALYRGAGASSAGEDLGPQYTLDLLSRFNLPAEQLFEVFDHARDVDIDVMCTPWDAPSVDALVDYGVPALKIASADLTNHALLTHAAASGTPMILSTGMSTEEEIRETVAVMKTTGTAYAMLHCQSTYPAPFKDVNLRYLTRLAELGDCPVGYSGHERGYHVPIAAIGLGASIIEKHFTVDRSMEGNDHKVSLLPHEFTEMVQRVREVEDALGSSGPRAVSTGEMMNRVNLAKSLVAARDITPGETITADAVDIKSPGRGLQPNALSQLVGRPAGRALKAGDFFYATDLTDAVARGRDYTFRRPWGLPVRYHDIAALTADTTPDFLEFHFSYKDLELDPASIFTERLSMSYACHAPDLFQGDFLLNLAAEDDAHWERSIEELQRVIDLTRLMRQWFTTDADPVVIQSMGGFTTDAHVPADELPDMYARVEAGLKRVDDTGVRLCAQTLPPFPWYMGGQLYCNLFVRADDTAAWAAQTGRRLCLDVSHSKLAATFHEQPFSEAVELLAPHADHLHLVDATGVDGEGVQVGEGEVDWPLLAQQLDRLAPGAGFIPEIWQGHVNNGEGFWVALDRLEQWF</sequence>
<evidence type="ECO:0000259" key="5">
    <source>
        <dbReference type="PROSITE" id="PS51371"/>
    </source>
</evidence>
<name>A0A2T0UZ88_9MICO</name>
<dbReference type="EMBL" id="PVTI01000002">
    <property type="protein sequence ID" value="PRY63214.1"/>
    <property type="molecule type" value="Genomic_DNA"/>
</dbReference>
<dbReference type="RefSeq" id="WP_106296200.1">
    <property type="nucleotide sequence ID" value="NZ_PVTI01000002.1"/>
</dbReference>
<dbReference type="Pfam" id="PF01261">
    <property type="entry name" value="AP_endonuc_2"/>
    <property type="match status" value="1"/>
</dbReference>
<feature type="domain" description="AFP-like" evidence="4">
    <location>
        <begin position="404"/>
        <end position="462"/>
    </location>
</feature>
<dbReference type="PROSITE" id="PS50844">
    <property type="entry name" value="AFP_LIKE"/>
    <property type="match status" value="1"/>
</dbReference>
<proteinExistence type="predicted"/>
<dbReference type="Pfam" id="PF00571">
    <property type="entry name" value="CBS"/>
    <property type="match status" value="1"/>
</dbReference>
<gene>
    <name evidence="6" type="ORF">BCF74_10245</name>
</gene>
<dbReference type="InterPro" id="IPR036237">
    <property type="entry name" value="Xyl_isomerase-like_sf"/>
</dbReference>
<dbReference type="PROSITE" id="PS51371">
    <property type="entry name" value="CBS"/>
    <property type="match status" value="1"/>
</dbReference>
<evidence type="ECO:0000313" key="6">
    <source>
        <dbReference type="EMBL" id="PRY63214.1"/>
    </source>
</evidence>
<dbReference type="InterPro" id="IPR013132">
    <property type="entry name" value="PseI/NeuA/B-like_N"/>
</dbReference>
<dbReference type="PANTHER" id="PTHR42966:SF3">
    <property type="entry name" value="BLR5971 PROTEIN"/>
    <property type="match status" value="1"/>
</dbReference>
<dbReference type="SUPFAM" id="SSF51569">
    <property type="entry name" value="Aldolase"/>
    <property type="match status" value="1"/>
</dbReference>
<evidence type="ECO:0000256" key="3">
    <source>
        <dbReference type="PROSITE-ProRule" id="PRU00703"/>
    </source>
</evidence>
<dbReference type="InterPro" id="IPR051690">
    <property type="entry name" value="PseI-like"/>
</dbReference>
<dbReference type="InterPro" id="IPR006190">
    <property type="entry name" value="SAF_AFP_Neu5Ac"/>
</dbReference>
<evidence type="ECO:0000256" key="2">
    <source>
        <dbReference type="ARBA" id="ARBA00023277"/>
    </source>
</evidence>
<dbReference type="InterPro" id="IPR013022">
    <property type="entry name" value="Xyl_isomerase-like_TIM-brl"/>
</dbReference>
<dbReference type="CDD" id="cd11615">
    <property type="entry name" value="SAF_NeuB_like"/>
    <property type="match status" value="1"/>
</dbReference>